<sequence>MPWTFAHPLAILPLQRLAPQRFNLMALIIGSIAPDLGYYVFAFDLATLAHQWPGLLLVCLPMGWAVFMFMRLTQAHFIYLLPQMQRQALQVHATLPQTLVGPQIFWISLALILGAATHIVWDAFTHASGFAVAYFEVLRKPVEIAGIHTKAFHLLQHLSTLFGLFGLAYCYLQWQKKLPHIVILEPRESDQWRYILLVSTAMTAFLLGLPLAYGMSSMADGTLAKEAFLFRLALCATTSFALLLSIAALLIARARTASHVQG</sequence>
<keyword evidence="1" id="KW-0472">Membrane</keyword>
<evidence type="ECO:0000256" key="1">
    <source>
        <dbReference type="SAM" id="Phobius"/>
    </source>
</evidence>
<dbReference type="Pfam" id="PF13803">
    <property type="entry name" value="DUF4184"/>
    <property type="match status" value="1"/>
</dbReference>
<comment type="caution">
    <text evidence="2">The sequence shown here is derived from an EMBL/GenBank/DDBJ whole genome shotgun (WGS) entry which is preliminary data.</text>
</comment>
<evidence type="ECO:0000313" key="2">
    <source>
        <dbReference type="EMBL" id="MBC3906723.1"/>
    </source>
</evidence>
<feature type="transmembrane region" description="Helical" evidence="1">
    <location>
        <begin position="103"/>
        <end position="121"/>
    </location>
</feature>
<reference evidence="2 3" key="1">
    <citation type="submission" date="2020-08" db="EMBL/GenBank/DDBJ databases">
        <title>Novel species isolated from subtropical streams in China.</title>
        <authorList>
            <person name="Lu H."/>
        </authorList>
    </citation>
    <scope>NUCLEOTIDE SEQUENCE [LARGE SCALE GENOMIC DNA]</scope>
    <source>
        <strain evidence="2 3">NL8W</strain>
    </source>
</reference>
<name>A0ABR6Z4K8_9BURK</name>
<feature type="transmembrane region" description="Helical" evidence="1">
    <location>
        <begin position="228"/>
        <end position="252"/>
    </location>
</feature>
<dbReference type="RefSeq" id="WP_186951899.1">
    <property type="nucleotide sequence ID" value="NZ_JACOFX010000001.1"/>
</dbReference>
<feature type="transmembrane region" description="Helical" evidence="1">
    <location>
        <begin position="154"/>
        <end position="174"/>
    </location>
</feature>
<organism evidence="2 3">
    <name type="scientific">Undibacterium umbellatum</name>
    <dbReference type="NCBI Taxonomy" id="2762300"/>
    <lineage>
        <taxon>Bacteria</taxon>
        <taxon>Pseudomonadati</taxon>
        <taxon>Pseudomonadota</taxon>
        <taxon>Betaproteobacteria</taxon>
        <taxon>Burkholderiales</taxon>
        <taxon>Oxalobacteraceae</taxon>
        <taxon>Undibacterium</taxon>
    </lineage>
</organism>
<accession>A0ABR6Z4K8</accession>
<evidence type="ECO:0000313" key="3">
    <source>
        <dbReference type="Proteomes" id="UP000646911"/>
    </source>
</evidence>
<keyword evidence="1" id="KW-0812">Transmembrane</keyword>
<proteinExistence type="predicted"/>
<gene>
    <name evidence="2" type="ORF">H8L47_04035</name>
</gene>
<dbReference type="Proteomes" id="UP000646911">
    <property type="component" value="Unassembled WGS sequence"/>
</dbReference>
<dbReference type="EMBL" id="JACOFX010000001">
    <property type="protein sequence ID" value="MBC3906723.1"/>
    <property type="molecule type" value="Genomic_DNA"/>
</dbReference>
<dbReference type="InterPro" id="IPR025238">
    <property type="entry name" value="DUF4184"/>
</dbReference>
<protein>
    <submittedName>
        <fullName evidence="2">DUF4184 family protein</fullName>
    </submittedName>
</protein>
<keyword evidence="1" id="KW-1133">Transmembrane helix</keyword>
<feature type="transmembrane region" description="Helical" evidence="1">
    <location>
        <begin position="194"/>
        <end position="216"/>
    </location>
</feature>
<feature type="transmembrane region" description="Helical" evidence="1">
    <location>
        <begin position="22"/>
        <end position="42"/>
    </location>
</feature>
<keyword evidence="3" id="KW-1185">Reference proteome</keyword>